<dbReference type="GO" id="GO:0042601">
    <property type="term" value="C:endospore-forming forespore"/>
    <property type="evidence" value="ECO:0007669"/>
    <property type="project" value="TreeGrafter"/>
</dbReference>
<dbReference type="GO" id="GO:0009116">
    <property type="term" value="P:nucleoside metabolic process"/>
    <property type="evidence" value="ECO:0007669"/>
    <property type="project" value="InterPro"/>
</dbReference>
<dbReference type="GO" id="GO:1904047">
    <property type="term" value="F:S-adenosyl-L-methionine binding"/>
    <property type="evidence" value="ECO:0007669"/>
    <property type="project" value="TreeGrafter"/>
</dbReference>
<dbReference type="Gene3D" id="3.40.50.1580">
    <property type="entry name" value="Nucleoside phosphorylase domain"/>
    <property type="match status" value="1"/>
</dbReference>
<dbReference type="AlphaFoldDB" id="E4TXB5"/>
<sequence length="261" mass="29680">MIYLITALDAEAKPLWDHYRLKRDSSLPYTLYRNDEMTLLVGGIGKANTMMALSALLGWRIPETGDILINIGICGAPSEYTIGEALLIHQIFEGERRYYPDILYPHTLRESSLVCINSPQSIVRDYPVDMESSALFQAASRFFKLHQMAFIKIVSDHFTPESVTKEGAMDLVRSHVKTLDELIRNLQSVQVDSLLFTSEERQKIDALKGHFTKSQGDALEDALNYFRLKNPEQSLKIDHDIPHSKRERSQLLETLIIALTA</sequence>
<proteinExistence type="predicted"/>
<organism evidence="1 2">
    <name type="scientific">Sulfuricurvum kujiense (strain ATCC BAA-921 / DSM 16994 / JCM 11577 / YK-1)</name>
    <dbReference type="NCBI Taxonomy" id="709032"/>
    <lineage>
        <taxon>Bacteria</taxon>
        <taxon>Pseudomonadati</taxon>
        <taxon>Campylobacterota</taxon>
        <taxon>Epsilonproteobacteria</taxon>
        <taxon>Campylobacterales</taxon>
        <taxon>Sulfurimonadaceae</taxon>
        <taxon>Sulfuricurvum</taxon>
    </lineage>
</organism>
<dbReference type="KEGG" id="sku:Sulku_0145"/>
<dbReference type="HOGENOM" id="CLU_082375_0_0_7"/>
<dbReference type="GO" id="GO:0003913">
    <property type="term" value="F:DNA photolyase activity"/>
    <property type="evidence" value="ECO:0007669"/>
    <property type="project" value="TreeGrafter"/>
</dbReference>
<dbReference type="PANTHER" id="PTHR37822:SF2">
    <property type="entry name" value="SPORE PHOTOPRODUCT LYASE"/>
    <property type="match status" value="1"/>
</dbReference>
<dbReference type="OrthoDB" id="21362at2"/>
<dbReference type="eggNOG" id="COG0775">
    <property type="taxonomic scope" value="Bacteria"/>
</dbReference>
<dbReference type="SUPFAM" id="SSF53167">
    <property type="entry name" value="Purine and uridine phosphorylases"/>
    <property type="match status" value="1"/>
</dbReference>
<protein>
    <recommendedName>
        <fullName evidence="3">Nucleoside phosphorylase domain-containing protein</fullName>
    </recommendedName>
</protein>
<keyword evidence="2" id="KW-1185">Reference proteome</keyword>
<gene>
    <name evidence="1" type="ordered locus">Sulku_0145</name>
</gene>
<accession>E4TXB5</accession>
<evidence type="ECO:0000313" key="1">
    <source>
        <dbReference type="EMBL" id="ADR32812.1"/>
    </source>
</evidence>
<dbReference type="RefSeq" id="WP_013459009.1">
    <property type="nucleotide sequence ID" value="NC_014762.1"/>
</dbReference>
<dbReference type="InterPro" id="IPR049539">
    <property type="entry name" value="SPL"/>
</dbReference>
<reference evidence="1 2" key="1">
    <citation type="journal article" date="2012" name="Stand. Genomic Sci.">
        <title>Complete genome sequence of the sulfur compounds oxidizing chemolithoautotroph Sulfuricurvum kujiense type strain (YK-1(T)).</title>
        <authorList>
            <person name="Han C."/>
            <person name="Kotsyurbenko O."/>
            <person name="Chertkov O."/>
            <person name="Held B."/>
            <person name="Lapidus A."/>
            <person name="Nolan M."/>
            <person name="Lucas S."/>
            <person name="Hammon N."/>
            <person name="Deshpande S."/>
            <person name="Cheng J.F."/>
            <person name="Tapia R."/>
            <person name="Goodwin L.A."/>
            <person name="Pitluck S."/>
            <person name="Liolios K."/>
            <person name="Pagani I."/>
            <person name="Ivanova N."/>
            <person name="Mavromatis K."/>
            <person name="Mikhailova N."/>
            <person name="Pati A."/>
            <person name="Chen A."/>
            <person name="Palaniappan K."/>
            <person name="Land M."/>
            <person name="Hauser L."/>
            <person name="Chang Y.J."/>
            <person name="Jeffries C.D."/>
            <person name="Brambilla E.M."/>
            <person name="Rohde M."/>
            <person name="Spring S."/>
            <person name="Sikorski J."/>
            <person name="Goker M."/>
            <person name="Woyke T."/>
            <person name="Bristow J."/>
            <person name="Eisen J.A."/>
            <person name="Markowitz V."/>
            <person name="Hugenholtz P."/>
            <person name="Kyrpides N.C."/>
            <person name="Klenk H.P."/>
            <person name="Detter J.C."/>
        </authorList>
    </citation>
    <scope>NUCLEOTIDE SEQUENCE [LARGE SCALE GENOMIC DNA]</scope>
    <source>
        <strain evidence="2">ATCC BAA-921 / DSM 16994 / JCM 11577 / YK-1</strain>
    </source>
</reference>
<dbReference type="EMBL" id="CP002355">
    <property type="protein sequence ID" value="ADR32812.1"/>
    <property type="molecule type" value="Genomic_DNA"/>
</dbReference>
<evidence type="ECO:0000313" key="2">
    <source>
        <dbReference type="Proteomes" id="UP000008721"/>
    </source>
</evidence>
<dbReference type="STRING" id="709032.Sulku_0145"/>
<dbReference type="InterPro" id="IPR035994">
    <property type="entry name" value="Nucleoside_phosphorylase_sf"/>
</dbReference>
<dbReference type="GO" id="GO:0051539">
    <property type="term" value="F:4 iron, 4 sulfur cluster binding"/>
    <property type="evidence" value="ECO:0007669"/>
    <property type="project" value="TreeGrafter"/>
</dbReference>
<evidence type="ECO:0008006" key="3">
    <source>
        <dbReference type="Google" id="ProtNLM"/>
    </source>
</evidence>
<dbReference type="PANTHER" id="PTHR37822">
    <property type="entry name" value="SPORE PHOTOPRODUCT LYASE-RELATED"/>
    <property type="match status" value="1"/>
</dbReference>
<dbReference type="Proteomes" id="UP000008721">
    <property type="component" value="Chromosome"/>
</dbReference>
<name>E4TXB5_SULKY</name>